<name>A0ABW4VTX2_9BACT</name>
<dbReference type="Proteomes" id="UP001597361">
    <property type="component" value="Unassembled WGS sequence"/>
</dbReference>
<dbReference type="RefSeq" id="WP_376889576.1">
    <property type="nucleotide sequence ID" value="NZ_JBHUHR010000050.1"/>
</dbReference>
<keyword evidence="2" id="KW-1185">Reference proteome</keyword>
<sequence length="1308" mass="150742">MASAIYCDQCQCKQPHDWQAGDACISCGGVVRKEVRCTWCVQLTPHAKFCKHCGSEVHEDRFFGPARILKSLGVDQFELPAKLRALDETKLNQYQQQYNQHYALIEKTVQELEHLEDLLLIKGRAKYRRVEEELLEKIPFSQDQIDKFHEYEGKYLDKSPDKLMITADHPSRSGAELSLVADLRRMPPYGNYYSSQFFVGIIIEYSIWNKSCHPQEFALVLSHPNCFFHNFRWDLFLDPDNHFLEPGKTILEMLVPLLVQAMETSYLQPYAAVALTNLLINTRNTDWPEFERYEYLAKEASDHPDVALQLSVALLYNDLDKVSKIAKIDSDCGGYAFEWLLDRHRPELETVANDAVLNDFQLKVIEKKQKIDVSEHNYDLQVWEFDKSQLIKKWNNKFSKSVLTGVSKEKIREWETQKEMEFAQMESKKPFDANYESDYKVLSALYVQRLLDYGKFSNDTSLDENDIPLYIRLVLFVLQYGSFTQEQLDTLLGYGEKIGRNELSGIILSYPPQKDLNYSKLYAIVFDDVSCYSDYVAGFDRMTSLGEIIDSGHYPHPHTINRLFGFLDIHIYQIVSKDGENRNKVIDFFKILFKAENILSYTAAKYWFGKTFDNSNATMSEWFAYTAVAKGFFATNSFYYLEDSGKPKSFALGDGLIEDFFDNSWRKFIDTYQEYSCAISQMGSGPVDLLVNWVNSNPKLLADQFSKNLDWAIEMIAYQREAFFSNSPVIMGIQDSAGNFPLIEALGHIEWGMGEVGLYSLRPGVYEYEQPEKCLIRFHDWLSAENGKNLYSPNFEKYAKQFFNFSETKRIPVCMIGFWIKNGAPTSHNKEIQDFLNERFAALVASHGGKEFPKVLKDGKLFQLSGHYIIEEVMQGFENTISYAIVNFRYGLEIKANRFLIHALCDYLHGHHKKEKLEAKELELFVNVLIYMVRHTDNKPQTLDNWASYVLKVLVSIGGYIKDKNSLLNALLEFQDIHYSVQELLYDSSKNAMTQYLEDEPENACITYYHYVETAILENKKALYWVFEMLEERKSLLLDAISLNQQHTIVFVEKVVRLMSLPSVLFKDNSILNGKIQKKLDLHLLDLLDCLPQDSASEYLVDLLNTAKEDGVFSGSVRIKVNDWIENSGQPDDLEEEEVVETSANVWDSGHTPDYAGEEVEEMHFGVEQISSFMATFSATSEKLNSLIDHLPYYKKDKSNNPIFLSVLIMKQAEIMEFIGKDMALGLKLYQKIYEMLLDPVCAPDGPFSTYSQLGAIIFQQYLQGSIFSFQYEMAIQAMLEAGNYSPAHSELLKGIVEQLRQNQTSNT</sequence>
<evidence type="ECO:0008006" key="3">
    <source>
        <dbReference type="Google" id="ProtNLM"/>
    </source>
</evidence>
<evidence type="ECO:0000313" key="1">
    <source>
        <dbReference type="EMBL" id="MFD2037581.1"/>
    </source>
</evidence>
<evidence type="ECO:0000313" key="2">
    <source>
        <dbReference type="Proteomes" id="UP001597361"/>
    </source>
</evidence>
<dbReference type="EMBL" id="JBHUHR010000050">
    <property type="protein sequence ID" value="MFD2037581.1"/>
    <property type="molecule type" value="Genomic_DNA"/>
</dbReference>
<comment type="caution">
    <text evidence="1">The sequence shown here is derived from an EMBL/GenBank/DDBJ whole genome shotgun (WGS) entry which is preliminary data.</text>
</comment>
<gene>
    <name evidence="1" type="ORF">ACFSKL_22495</name>
</gene>
<proteinExistence type="predicted"/>
<accession>A0ABW4VTX2</accession>
<reference evidence="2" key="1">
    <citation type="journal article" date="2019" name="Int. J. Syst. Evol. Microbiol.">
        <title>The Global Catalogue of Microorganisms (GCM) 10K type strain sequencing project: providing services to taxonomists for standard genome sequencing and annotation.</title>
        <authorList>
            <consortium name="The Broad Institute Genomics Platform"/>
            <consortium name="The Broad Institute Genome Sequencing Center for Infectious Disease"/>
            <person name="Wu L."/>
            <person name="Ma J."/>
        </authorList>
    </citation>
    <scope>NUCLEOTIDE SEQUENCE [LARGE SCALE GENOMIC DNA]</scope>
    <source>
        <strain evidence="2">CGMCC 1.15180</strain>
    </source>
</reference>
<protein>
    <recommendedName>
        <fullName evidence="3">Double zinc ribbon</fullName>
    </recommendedName>
</protein>
<organism evidence="1 2">
    <name type="scientific">Belliella marina</name>
    <dbReference type="NCBI Taxonomy" id="1644146"/>
    <lineage>
        <taxon>Bacteria</taxon>
        <taxon>Pseudomonadati</taxon>
        <taxon>Bacteroidota</taxon>
        <taxon>Cytophagia</taxon>
        <taxon>Cytophagales</taxon>
        <taxon>Cyclobacteriaceae</taxon>
        <taxon>Belliella</taxon>
    </lineage>
</organism>